<feature type="signal peptide" evidence="1">
    <location>
        <begin position="1"/>
        <end position="23"/>
    </location>
</feature>
<protein>
    <submittedName>
        <fullName evidence="2">Uncharacterized protein</fullName>
    </submittedName>
</protein>
<reference evidence="2" key="1">
    <citation type="submission" date="2022-10" db="EMBL/GenBank/DDBJ databases">
        <title>The WGS of Solirubrobacter ginsenosidimutans DSM 21036.</title>
        <authorList>
            <person name="Jiang Z."/>
        </authorList>
    </citation>
    <scope>NUCLEOTIDE SEQUENCE</scope>
    <source>
        <strain evidence="2">DSM 21036</strain>
    </source>
</reference>
<evidence type="ECO:0000313" key="3">
    <source>
        <dbReference type="Proteomes" id="UP001149140"/>
    </source>
</evidence>
<feature type="chain" id="PRO_5040728535" evidence="1">
    <location>
        <begin position="24"/>
        <end position="74"/>
    </location>
</feature>
<comment type="caution">
    <text evidence="2">The sequence shown here is derived from an EMBL/GenBank/DDBJ whole genome shotgun (WGS) entry which is preliminary data.</text>
</comment>
<organism evidence="2 3">
    <name type="scientific">Solirubrobacter ginsenosidimutans</name>
    <dbReference type="NCBI Taxonomy" id="490573"/>
    <lineage>
        <taxon>Bacteria</taxon>
        <taxon>Bacillati</taxon>
        <taxon>Actinomycetota</taxon>
        <taxon>Thermoleophilia</taxon>
        <taxon>Solirubrobacterales</taxon>
        <taxon>Solirubrobacteraceae</taxon>
        <taxon>Solirubrobacter</taxon>
    </lineage>
</organism>
<proteinExistence type="predicted"/>
<evidence type="ECO:0000313" key="2">
    <source>
        <dbReference type="EMBL" id="MDA0162097.1"/>
    </source>
</evidence>
<dbReference type="Proteomes" id="UP001149140">
    <property type="component" value="Unassembled WGS sequence"/>
</dbReference>
<dbReference type="RefSeq" id="WP_270041334.1">
    <property type="nucleotide sequence ID" value="NZ_JAPDOD010000016.1"/>
</dbReference>
<dbReference type="AlphaFoldDB" id="A0A9X3MVP3"/>
<gene>
    <name evidence="2" type="ORF">OM076_17625</name>
</gene>
<accession>A0A9X3MVP3</accession>
<sequence length="74" mass="7628">MFKRIALLAVTAGVLALPAVAGASTNTLQSPIGPLKPTQVKWIYGPGGSDGTAEAAGYDTTSYDDLTYPGVRFP</sequence>
<name>A0A9X3MVP3_9ACTN</name>
<keyword evidence="3" id="KW-1185">Reference proteome</keyword>
<evidence type="ECO:0000256" key="1">
    <source>
        <dbReference type="SAM" id="SignalP"/>
    </source>
</evidence>
<keyword evidence="1" id="KW-0732">Signal</keyword>
<dbReference type="EMBL" id="JAPDOD010000016">
    <property type="protein sequence ID" value="MDA0162097.1"/>
    <property type="molecule type" value="Genomic_DNA"/>
</dbReference>